<proteinExistence type="predicted"/>
<protein>
    <submittedName>
        <fullName evidence="1">Uncharacterized protein</fullName>
    </submittedName>
</protein>
<comment type="caution">
    <text evidence="1">The sequence shown here is derived from an EMBL/GenBank/DDBJ whole genome shotgun (WGS) entry which is preliminary data.</text>
</comment>
<sequence>MRGMPRSLRTGKSGEVVSSFTHAAEVDSAQVHHLTQIWRGSDKEALDGNQ</sequence>
<dbReference type="Proteomes" id="UP000015351">
    <property type="component" value="Unassembled WGS sequence"/>
</dbReference>
<accession>S9RUG8</accession>
<gene>
    <name evidence="1" type="ORF">thalar_00231</name>
</gene>
<organism evidence="1 2">
    <name type="scientific">Litoreibacter arenae DSM 19593</name>
    <dbReference type="NCBI Taxonomy" id="1123360"/>
    <lineage>
        <taxon>Bacteria</taxon>
        <taxon>Pseudomonadati</taxon>
        <taxon>Pseudomonadota</taxon>
        <taxon>Alphaproteobacteria</taxon>
        <taxon>Rhodobacterales</taxon>
        <taxon>Roseobacteraceae</taxon>
        <taxon>Litoreibacter</taxon>
    </lineage>
</organism>
<dbReference type="HOGENOM" id="CLU_3119465_0_0_5"/>
<evidence type="ECO:0000313" key="1">
    <source>
        <dbReference type="EMBL" id="EPX81675.1"/>
    </source>
</evidence>
<keyword evidence="2" id="KW-1185">Reference proteome</keyword>
<dbReference type="STRING" id="1123360.thalar_00231"/>
<name>S9RUG8_9RHOB</name>
<evidence type="ECO:0000313" key="2">
    <source>
        <dbReference type="Proteomes" id="UP000015351"/>
    </source>
</evidence>
<dbReference type="EMBL" id="AONI01000005">
    <property type="protein sequence ID" value="EPX81675.1"/>
    <property type="molecule type" value="Genomic_DNA"/>
</dbReference>
<reference evidence="2" key="1">
    <citation type="journal article" date="2013" name="Stand. Genomic Sci.">
        <title>Genome sequence of the Litoreibacter arenae type strain (DSM 19593(T)), a member of the Roseobacter clade isolated from sea sand.</title>
        <authorList>
            <person name="Riedel T."/>
            <person name="Fiebig A."/>
            <person name="Petersen J."/>
            <person name="Gronow S."/>
            <person name="Kyrpides N.C."/>
            <person name="Goker M."/>
            <person name="Klenk H.P."/>
        </authorList>
    </citation>
    <scope>NUCLEOTIDE SEQUENCE [LARGE SCALE GENOMIC DNA]</scope>
    <source>
        <strain evidence="2">DSM 19593</strain>
    </source>
</reference>
<dbReference type="AlphaFoldDB" id="S9RUG8"/>